<dbReference type="Gene3D" id="2.60.120.330">
    <property type="entry name" value="B-lactam Antibiotic, Isopenicillin N Synthase, Chain"/>
    <property type="match status" value="1"/>
</dbReference>
<evidence type="ECO:0000259" key="4">
    <source>
        <dbReference type="Pfam" id="PF03171"/>
    </source>
</evidence>
<dbReference type="InterPro" id="IPR044861">
    <property type="entry name" value="IPNS-like_FE2OG_OXY"/>
</dbReference>
<dbReference type="Pfam" id="PF03171">
    <property type="entry name" value="2OG-FeII_Oxy"/>
    <property type="match status" value="1"/>
</dbReference>
<keyword evidence="6" id="KW-1185">Reference proteome</keyword>
<reference evidence="7" key="1">
    <citation type="submission" date="2025-08" db="UniProtKB">
        <authorList>
            <consortium name="RefSeq"/>
        </authorList>
    </citation>
    <scope>IDENTIFICATION</scope>
</reference>
<evidence type="ECO:0000256" key="1">
    <source>
        <dbReference type="ARBA" id="ARBA00022723"/>
    </source>
</evidence>
<dbReference type="GO" id="GO:0016491">
    <property type="term" value="F:oxidoreductase activity"/>
    <property type="evidence" value="ECO:0007669"/>
    <property type="project" value="UniProtKB-KW"/>
</dbReference>
<protein>
    <submittedName>
        <fullName evidence="7">Protein SRG1-like</fullName>
    </submittedName>
</protein>
<evidence type="ECO:0000259" key="5">
    <source>
        <dbReference type="Pfam" id="PF14226"/>
    </source>
</evidence>
<keyword evidence="2" id="KW-0560">Oxidoreductase</keyword>
<keyword evidence="1" id="KW-0479">Metal-binding</keyword>
<dbReference type="InterPro" id="IPR050295">
    <property type="entry name" value="Plant_2OG-oxidoreductases"/>
</dbReference>
<dbReference type="InterPro" id="IPR027443">
    <property type="entry name" value="IPNS-like_sf"/>
</dbReference>
<evidence type="ECO:0000313" key="6">
    <source>
        <dbReference type="Proteomes" id="UP001515500"/>
    </source>
</evidence>
<evidence type="ECO:0000256" key="2">
    <source>
        <dbReference type="ARBA" id="ARBA00023002"/>
    </source>
</evidence>
<keyword evidence="3" id="KW-0408">Iron</keyword>
<dbReference type="Proteomes" id="UP001515500">
    <property type="component" value="Chromosome 15"/>
</dbReference>
<dbReference type="GeneID" id="120277692"/>
<feature type="domain" description="Isopenicillin N synthase-like Fe(2+) 2OG dioxygenase" evidence="4">
    <location>
        <begin position="123"/>
        <end position="189"/>
    </location>
</feature>
<feature type="domain" description="Non-haem dioxygenase N-terminal" evidence="5">
    <location>
        <begin position="24"/>
        <end position="82"/>
    </location>
</feature>
<gene>
    <name evidence="7" type="primary">LOC120277692</name>
</gene>
<sequence length="235" mass="26532">MTILRTWAENNQGKEVVMMRIPSGVTKVVNHRVDDEVIEKVKIDLEEFFKLPLKEKEVFPPLRVGLQGYGQKLGLNEEKQEWSTLDKYLKELKLVSMSLFATIAKNLGLNPQVFNKVFKELQRMRMNYYPPCPKANQVLGINPHSNAGALTIHLQVSDVHGLQIKRNGQWLPVQPLPYALTVNIGNALEDFLVYVKIGVCMGFGVLTHSRSMEFTPCVFVAICLCTGSDQGESRT</sequence>
<organism evidence="6 7">
    <name type="scientific">Dioscorea cayennensis subsp. rotundata</name>
    <name type="common">White Guinea yam</name>
    <name type="synonym">Dioscorea rotundata</name>
    <dbReference type="NCBI Taxonomy" id="55577"/>
    <lineage>
        <taxon>Eukaryota</taxon>
        <taxon>Viridiplantae</taxon>
        <taxon>Streptophyta</taxon>
        <taxon>Embryophyta</taxon>
        <taxon>Tracheophyta</taxon>
        <taxon>Spermatophyta</taxon>
        <taxon>Magnoliopsida</taxon>
        <taxon>Liliopsida</taxon>
        <taxon>Dioscoreales</taxon>
        <taxon>Dioscoreaceae</taxon>
        <taxon>Dioscorea</taxon>
    </lineage>
</organism>
<dbReference type="GO" id="GO:0046872">
    <property type="term" value="F:metal ion binding"/>
    <property type="evidence" value="ECO:0007669"/>
    <property type="project" value="UniProtKB-KW"/>
</dbReference>
<accession>A0AB40CKJ4</accession>
<dbReference type="SUPFAM" id="SSF51197">
    <property type="entry name" value="Clavaminate synthase-like"/>
    <property type="match status" value="1"/>
</dbReference>
<dbReference type="InterPro" id="IPR026992">
    <property type="entry name" value="DIOX_N"/>
</dbReference>
<dbReference type="Pfam" id="PF14226">
    <property type="entry name" value="DIOX_N"/>
    <property type="match status" value="1"/>
</dbReference>
<proteinExistence type="predicted"/>
<evidence type="ECO:0000313" key="7">
    <source>
        <dbReference type="RefSeq" id="XP_039140479.1"/>
    </source>
</evidence>
<evidence type="ECO:0000256" key="3">
    <source>
        <dbReference type="ARBA" id="ARBA00023004"/>
    </source>
</evidence>
<name>A0AB40CKJ4_DIOCR</name>
<dbReference type="PANTHER" id="PTHR47991">
    <property type="entry name" value="OXOGLUTARATE/IRON-DEPENDENT DIOXYGENASE"/>
    <property type="match status" value="1"/>
</dbReference>
<dbReference type="AlphaFoldDB" id="A0AB40CKJ4"/>
<dbReference type="RefSeq" id="XP_039140479.1">
    <property type="nucleotide sequence ID" value="XM_039284545.1"/>
</dbReference>